<dbReference type="SMART" id="SM00129">
    <property type="entry name" value="KISc"/>
    <property type="match status" value="1"/>
</dbReference>
<dbReference type="GO" id="GO:0003774">
    <property type="term" value="F:cytoskeletal motor activity"/>
    <property type="evidence" value="ECO:0007669"/>
    <property type="project" value="UniProtKB-UniRule"/>
</dbReference>
<evidence type="ECO:0000256" key="1">
    <source>
        <dbReference type="ARBA" id="ARBA00004245"/>
    </source>
</evidence>
<dbReference type="EMBL" id="JANQDX010000009">
    <property type="protein sequence ID" value="KAL0919498.1"/>
    <property type="molecule type" value="Genomic_DNA"/>
</dbReference>
<feature type="domain" description="Kinesin motor" evidence="13">
    <location>
        <begin position="56"/>
        <end position="398"/>
    </location>
</feature>
<dbReference type="CDD" id="cd00106">
    <property type="entry name" value="KISc"/>
    <property type="match status" value="1"/>
</dbReference>
<evidence type="ECO:0000256" key="3">
    <source>
        <dbReference type="ARBA" id="ARBA00022701"/>
    </source>
</evidence>
<name>A0ABD0VAT9_DENTH</name>
<comment type="subcellular location">
    <subcellularLocation>
        <location evidence="1">Cytoplasm</location>
        <location evidence="1">Cytoskeleton</location>
    </subcellularLocation>
</comment>
<evidence type="ECO:0000256" key="6">
    <source>
        <dbReference type="ARBA" id="ARBA00023175"/>
    </source>
</evidence>
<dbReference type="PROSITE" id="PS50067">
    <property type="entry name" value="KINESIN_MOTOR_2"/>
    <property type="match status" value="1"/>
</dbReference>
<evidence type="ECO:0000259" key="13">
    <source>
        <dbReference type="PROSITE" id="PS50067"/>
    </source>
</evidence>
<keyword evidence="6 8" id="KW-0505">Motor protein</keyword>
<dbReference type="InterPro" id="IPR019821">
    <property type="entry name" value="Kinesin_motor_CS"/>
</dbReference>
<evidence type="ECO:0000256" key="8">
    <source>
        <dbReference type="PROSITE-ProRule" id="PRU00283"/>
    </source>
</evidence>
<dbReference type="GO" id="GO:0005874">
    <property type="term" value="C:microtubule"/>
    <property type="evidence" value="ECO:0007669"/>
    <property type="project" value="UniProtKB-KW"/>
</dbReference>
<protein>
    <recommendedName>
        <fullName evidence="9">Kinesin-like protein</fullName>
    </recommendedName>
</protein>
<keyword evidence="3 9" id="KW-0493">Microtubule</keyword>
<keyword evidence="15" id="KW-1185">Reference proteome</keyword>
<gene>
    <name evidence="14" type="ORF">M5K25_011593</name>
</gene>
<dbReference type="Gene3D" id="3.40.850.10">
    <property type="entry name" value="Kinesin motor domain"/>
    <property type="match status" value="1"/>
</dbReference>
<dbReference type="PROSITE" id="PS00411">
    <property type="entry name" value="KINESIN_MOTOR_1"/>
    <property type="match status" value="1"/>
</dbReference>
<comment type="similarity">
    <text evidence="8 9">Belongs to the TRAFAC class myosin-kinesin ATPase superfamily. Kinesin family.</text>
</comment>
<dbReference type="Pfam" id="PF00225">
    <property type="entry name" value="Kinesin"/>
    <property type="match status" value="1"/>
</dbReference>
<keyword evidence="12" id="KW-0812">Transmembrane</keyword>
<reference evidence="14 15" key="1">
    <citation type="journal article" date="2024" name="Plant Biotechnol. J.">
        <title>Dendrobium thyrsiflorum genome and its molecular insights into genes involved in important horticultural traits.</title>
        <authorList>
            <person name="Chen B."/>
            <person name="Wang J.Y."/>
            <person name="Zheng P.J."/>
            <person name="Li K.L."/>
            <person name="Liang Y.M."/>
            <person name="Chen X.F."/>
            <person name="Zhang C."/>
            <person name="Zhao X."/>
            <person name="He X."/>
            <person name="Zhang G.Q."/>
            <person name="Liu Z.J."/>
            <person name="Xu Q."/>
        </authorList>
    </citation>
    <scope>NUCLEOTIDE SEQUENCE [LARGE SCALE GENOMIC DNA]</scope>
    <source>
        <strain evidence="14">GZMU011</strain>
    </source>
</reference>
<evidence type="ECO:0000313" key="15">
    <source>
        <dbReference type="Proteomes" id="UP001552299"/>
    </source>
</evidence>
<dbReference type="PRINTS" id="PR00380">
    <property type="entry name" value="KINESINHEAVY"/>
</dbReference>
<comment type="caution">
    <text evidence="14">The sequence shown here is derived from an EMBL/GenBank/DDBJ whole genome shotgun (WGS) entry which is preliminary data.</text>
</comment>
<feature type="binding site" evidence="8">
    <location>
        <begin position="141"/>
        <end position="148"/>
    </location>
    <ligand>
        <name>ATP</name>
        <dbReference type="ChEBI" id="CHEBI:30616"/>
    </ligand>
</feature>
<keyword evidence="7" id="KW-0206">Cytoskeleton</keyword>
<organism evidence="14 15">
    <name type="scientific">Dendrobium thyrsiflorum</name>
    <name type="common">Pinecone-like raceme dendrobium</name>
    <name type="synonym">Orchid</name>
    <dbReference type="NCBI Taxonomy" id="117978"/>
    <lineage>
        <taxon>Eukaryota</taxon>
        <taxon>Viridiplantae</taxon>
        <taxon>Streptophyta</taxon>
        <taxon>Embryophyta</taxon>
        <taxon>Tracheophyta</taxon>
        <taxon>Spermatophyta</taxon>
        <taxon>Magnoliopsida</taxon>
        <taxon>Liliopsida</taxon>
        <taxon>Asparagales</taxon>
        <taxon>Orchidaceae</taxon>
        <taxon>Epidendroideae</taxon>
        <taxon>Malaxideae</taxon>
        <taxon>Dendrobiinae</taxon>
        <taxon>Dendrobium</taxon>
    </lineage>
</organism>
<dbReference type="InterPro" id="IPR047149">
    <property type="entry name" value="KIF11-like"/>
</dbReference>
<keyword evidence="12" id="KW-0472">Membrane</keyword>
<dbReference type="InterPro" id="IPR027417">
    <property type="entry name" value="P-loop_NTPase"/>
</dbReference>
<dbReference type="PANTHER" id="PTHR47970">
    <property type="entry name" value="KINESIN-LIKE PROTEIN KIF11"/>
    <property type="match status" value="1"/>
</dbReference>
<dbReference type="Proteomes" id="UP001552299">
    <property type="component" value="Unassembled WGS sequence"/>
</dbReference>
<proteinExistence type="inferred from homology"/>
<keyword evidence="12" id="KW-1133">Transmembrane helix</keyword>
<evidence type="ECO:0000256" key="9">
    <source>
        <dbReference type="RuleBase" id="RU000394"/>
    </source>
</evidence>
<evidence type="ECO:0000256" key="10">
    <source>
        <dbReference type="SAM" id="Coils"/>
    </source>
</evidence>
<dbReference type="GO" id="GO:0005524">
    <property type="term" value="F:ATP binding"/>
    <property type="evidence" value="ECO:0007669"/>
    <property type="project" value="UniProtKB-UniRule"/>
</dbReference>
<evidence type="ECO:0000313" key="14">
    <source>
        <dbReference type="EMBL" id="KAL0919498.1"/>
    </source>
</evidence>
<evidence type="ECO:0000256" key="7">
    <source>
        <dbReference type="ARBA" id="ARBA00023212"/>
    </source>
</evidence>
<evidence type="ECO:0000256" key="4">
    <source>
        <dbReference type="ARBA" id="ARBA00022741"/>
    </source>
</evidence>
<evidence type="ECO:0000256" key="5">
    <source>
        <dbReference type="ARBA" id="ARBA00022840"/>
    </source>
</evidence>
<dbReference type="InterPro" id="IPR001752">
    <property type="entry name" value="Kinesin_motor_dom"/>
</dbReference>
<feature type="coiled-coil region" evidence="10">
    <location>
        <begin position="414"/>
        <end position="512"/>
    </location>
</feature>
<keyword evidence="5 8" id="KW-0067">ATP-binding</keyword>
<evidence type="ECO:0000256" key="11">
    <source>
        <dbReference type="SAM" id="MobiDB-lite"/>
    </source>
</evidence>
<keyword evidence="10" id="KW-0175">Coiled coil</keyword>
<dbReference type="SUPFAM" id="SSF52540">
    <property type="entry name" value="P-loop containing nucleoside triphosphate hydrolases"/>
    <property type="match status" value="1"/>
</dbReference>
<feature type="region of interest" description="Disordered" evidence="11">
    <location>
        <begin position="1"/>
        <end position="33"/>
    </location>
</feature>
<feature type="transmembrane region" description="Helical" evidence="12">
    <location>
        <begin position="547"/>
        <end position="564"/>
    </location>
</feature>
<keyword evidence="2" id="KW-0963">Cytoplasm</keyword>
<dbReference type="PANTHER" id="PTHR47970:SF6">
    <property type="entry name" value="KINESIN-LIKE PROTEIN KIN-UC ISOFORM X1"/>
    <property type="match status" value="1"/>
</dbReference>
<sequence length="565" mass="62880">MASPSLARSHQRSDRRIPSSTGGGGFSSGKKSAAARISAAAGPRVLIEDDDADSGRVRVAVRVRPRNDEDLYYDSELIDCLELQPELRRLKLRKNNWSSESYIFDDVFTESASQKRVYEAVAKPVVETVLSGYNGTVMAYGQTGTGKTYTIGSLGNDNSSERGIMVRALEDVLAEISPGLDNLSISYLQLYLEAIQDLLAPDKNNIALTKDSKSGEVCLPGATVVEISDIDQFLQVLQTGERNRHASNTKMNARSSRSHAILVVHIQRSSKGKDENEFLSVNINNSEEFPHMSGFFKSKLLIIDLAGSERIDESGVDGHVLEEAIFINLSLNSLGKCINALAENSTHIPTRDSKLTRLLSDSFGGTARTSLIITVSPSARHYSQTSSTIMFGQRAMKVVNAVKLKEDYDSESKYRKLECQIDSLTSEVEKQQKDKLHLERRLYEREITLAEAENKLVEAEKKLAVAEEKPAATSEVTVAFNEMEVIDLMRKLEEKRSRHANMEEQLIEFLQNGTWKFAEATNMINLVIKLENHQAAAAVANPRTHAMVIWFTLIPITLLSLYFLW</sequence>
<evidence type="ECO:0000256" key="2">
    <source>
        <dbReference type="ARBA" id="ARBA00022490"/>
    </source>
</evidence>
<evidence type="ECO:0000256" key="12">
    <source>
        <dbReference type="SAM" id="Phobius"/>
    </source>
</evidence>
<dbReference type="InterPro" id="IPR036961">
    <property type="entry name" value="Kinesin_motor_dom_sf"/>
</dbReference>
<keyword evidence="4 8" id="KW-0547">Nucleotide-binding</keyword>
<dbReference type="AlphaFoldDB" id="A0ABD0VAT9"/>
<accession>A0ABD0VAT9</accession>